<feature type="compositionally biased region" description="Low complexity" evidence="1">
    <location>
        <begin position="17"/>
        <end position="32"/>
    </location>
</feature>
<organism evidence="2 3">
    <name type="scientific">Puccinia coronata f. sp. avenae</name>
    <dbReference type="NCBI Taxonomy" id="200324"/>
    <lineage>
        <taxon>Eukaryota</taxon>
        <taxon>Fungi</taxon>
        <taxon>Dikarya</taxon>
        <taxon>Basidiomycota</taxon>
        <taxon>Pucciniomycotina</taxon>
        <taxon>Pucciniomycetes</taxon>
        <taxon>Pucciniales</taxon>
        <taxon>Pucciniaceae</taxon>
        <taxon>Puccinia</taxon>
    </lineage>
</organism>
<protein>
    <submittedName>
        <fullName evidence="2">Uncharacterized protein</fullName>
    </submittedName>
</protein>
<dbReference type="EMBL" id="PGCJ01000015">
    <property type="protein sequence ID" value="PLW57026.1"/>
    <property type="molecule type" value="Genomic_DNA"/>
</dbReference>
<evidence type="ECO:0000256" key="1">
    <source>
        <dbReference type="SAM" id="MobiDB-lite"/>
    </source>
</evidence>
<dbReference type="Proteomes" id="UP000235388">
    <property type="component" value="Unassembled WGS sequence"/>
</dbReference>
<gene>
    <name evidence="2" type="ORF">PCANC_02807</name>
</gene>
<accession>A0A2N5W451</accession>
<proteinExistence type="predicted"/>
<evidence type="ECO:0000313" key="3">
    <source>
        <dbReference type="Proteomes" id="UP000235388"/>
    </source>
</evidence>
<evidence type="ECO:0000313" key="2">
    <source>
        <dbReference type="EMBL" id="PLW57026.1"/>
    </source>
</evidence>
<keyword evidence="3" id="KW-1185">Reference proteome</keyword>
<feature type="region of interest" description="Disordered" evidence="1">
    <location>
        <begin position="1"/>
        <end position="32"/>
    </location>
</feature>
<dbReference type="AlphaFoldDB" id="A0A2N5W451"/>
<reference evidence="2 3" key="1">
    <citation type="submission" date="2017-11" db="EMBL/GenBank/DDBJ databases">
        <title>De novo assembly and phasing of dikaryotic genomes from two isolates of Puccinia coronata f. sp. avenae, the causal agent of oat crown rust.</title>
        <authorList>
            <person name="Miller M.E."/>
            <person name="Zhang Y."/>
            <person name="Omidvar V."/>
            <person name="Sperschneider J."/>
            <person name="Schwessinger B."/>
            <person name="Raley C."/>
            <person name="Palmer J.M."/>
            <person name="Garnica D."/>
            <person name="Upadhyaya N."/>
            <person name="Rathjen J."/>
            <person name="Taylor J.M."/>
            <person name="Park R.F."/>
            <person name="Dodds P.N."/>
            <person name="Hirsch C.D."/>
            <person name="Kianian S.F."/>
            <person name="Figueroa M."/>
        </authorList>
    </citation>
    <scope>NUCLEOTIDE SEQUENCE [LARGE SCALE GENOMIC DNA]</scope>
    <source>
        <strain evidence="2">12NC29</strain>
    </source>
</reference>
<name>A0A2N5W451_9BASI</name>
<comment type="caution">
    <text evidence="2">The sequence shown here is derived from an EMBL/GenBank/DDBJ whole genome shotgun (WGS) entry which is preliminary data.</text>
</comment>
<sequence length="444" mass="50963">MEGPIKDANMVKEGTQVSKSTTSDSVGTTGDTMKTGRFDFFSNPIQKDREEQLHPGQESSRLVWKNNLAIEGIFQSKIETHEYDSPFARYPGLTELVMDDGLIDKKVDDFMKTPSVHNDLEKVDATLDLSPEEKAAELKKSLHKLHAIRQEDIKTARMMLMTDSDLSEKIEAMLLRLDQDLHPLPVLARWIARYQAKSLAEDQKILSNSLPSERRYLSTVHGCMGPKNVLERWYQETIQEKVQTNELQLHGKEAEFLSELKRIQVNLAHLAISQRTDHPSTASKALALRNNERIQKNEDKLVGIVGNRDELKKTLKLLENMDYHKRFMKELKSPRSSYHFDLQFIEPFDRRLEDLYAPSAEAKIPIYDKIGIKSEPHHIRTIEQQATPALNNFLTYLDIYLKLREEERRILNIITPQDLASLSMGSIPKQDHAVKKNPDVATGR</sequence>